<dbReference type="RefSeq" id="WP_126322565.1">
    <property type="nucleotide sequence ID" value="NZ_AP018005.1"/>
</dbReference>
<dbReference type="NCBIfam" id="TIGR03821">
    <property type="entry name" value="EFP_modif_epmB"/>
    <property type="match status" value="1"/>
</dbReference>
<dbReference type="GO" id="GO:0016853">
    <property type="term" value="F:isomerase activity"/>
    <property type="evidence" value="ECO:0007669"/>
    <property type="project" value="UniProtKB-KW"/>
</dbReference>
<evidence type="ECO:0000256" key="14">
    <source>
        <dbReference type="PIRSR" id="PIRSR004911-1"/>
    </source>
</evidence>
<evidence type="ECO:0000256" key="6">
    <source>
        <dbReference type="ARBA" id="ARBA00022485"/>
    </source>
</evidence>
<proteinExistence type="inferred from homology"/>
<comment type="cofactor">
    <cofactor evidence="3">
        <name>[4Fe-4S] cluster</name>
        <dbReference type="ChEBI" id="CHEBI:49883"/>
    </cofactor>
</comment>
<comment type="catalytic activity">
    <reaction evidence="1">
        <text>L-lysine = D-beta-lysine</text>
        <dbReference type="Rhea" id="RHEA:44148"/>
        <dbReference type="ChEBI" id="CHEBI:32551"/>
        <dbReference type="ChEBI" id="CHEBI:84138"/>
    </reaction>
</comment>
<keyword evidence="8 14" id="KW-0479">Metal-binding</keyword>
<evidence type="ECO:0000256" key="15">
    <source>
        <dbReference type="PIRSR" id="PIRSR603739-50"/>
    </source>
</evidence>
<sequence>MQQNWQSALKDVITSPAELLDVLGLNSSLLSAAERSAKLFPLRVPRGFVSRMQKGNPDDPLLRQILPLVEEETIVPGFSPDPLNETSTNPIPGLLHKYNGRVLILVAGACAINCRYCFRRHFPYQENISGGKSWAAILDYIAADPSIYEVIFSGGDPLLANDKYLEKCIHDLAAIAHLKTLRIHSRLPIVLPQRITADFATILTATHLQAIMVIHCNHANELDDSVAIAIDYLRQKKIVVLNQSVLLRGVNDSVQTLIELSQRLFALGVLPYYLNLLDKVQGAAHFEVNEKHAKSLVKGMREKLSGYLVPRLVKEQAGAAFKLPLF</sequence>
<evidence type="ECO:0000256" key="10">
    <source>
        <dbReference type="ARBA" id="ARBA00023004"/>
    </source>
</evidence>
<evidence type="ECO:0000256" key="9">
    <source>
        <dbReference type="ARBA" id="ARBA00022898"/>
    </source>
</evidence>
<dbReference type="Gene3D" id="3.20.20.70">
    <property type="entry name" value="Aldolase class I"/>
    <property type="match status" value="1"/>
</dbReference>
<dbReference type="InterPro" id="IPR022462">
    <property type="entry name" value="EpmB"/>
</dbReference>
<keyword evidence="7" id="KW-0949">S-adenosyl-L-methionine</keyword>
<evidence type="ECO:0000256" key="4">
    <source>
        <dbReference type="ARBA" id="ARBA00008703"/>
    </source>
</evidence>
<dbReference type="OrthoDB" id="9770937at2"/>
<evidence type="ECO:0000256" key="8">
    <source>
        <dbReference type="ARBA" id="ARBA00022723"/>
    </source>
</evidence>
<evidence type="ECO:0000259" key="16">
    <source>
        <dbReference type="PROSITE" id="PS51918"/>
    </source>
</evidence>
<evidence type="ECO:0000256" key="2">
    <source>
        <dbReference type="ARBA" id="ARBA00001933"/>
    </source>
</evidence>
<dbReference type="PANTHER" id="PTHR30538">
    <property type="entry name" value="LYSINE 2,3-AMINOMUTASE-RELATED"/>
    <property type="match status" value="1"/>
</dbReference>
<dbReference type="AlphaFoldDB" id="A0A2Z5UVS3"/>
<comment type="similarity">
    <text evidence="4">Belongs to the radical SAM superfamily. KamA family.</text>
</comment>
<feature type="binding site" evidence="14">
    <location>
        <position position="114"/>
    </location>
    <ligand>
        <name>[4Fe-4S] cluster</name>
        <dbReference type="ChEBI" id="CHEBI:49883"/>
        <note>4Fe-4S-S-AdoMet</note>
    </ligand>
</feature>
<dbReference type="PROSITE" id="PS51918">
    <property type="entry name" value="RADICAL_SAM"/>
    <property type="match status" value="1"/>
</dbReference>
<dbReference type="PANTHER" id="PTHR30538:SF1">
    <property type="entry name" value="L-LYSINE 2,3-AMINOMUTASE"/>
    <property type="match status" value="1"/>
</dbReference>
<feature type="modified residue" description="N6-(pyridoxal phosphate)lysine" evidence="15">
    <location>
        <position position="322"/>
    </location>
</feature>
<reference evidence="17 18" key="1">
    <citation type="submission" date="2017-03" db="EMBL/GenBank/DDBJ databases">
        <title>The genome sequence of Candidatus Rickettsiella viridis.</title>
        <authorList>
            <person name="Nikoh N."/>
            <person name="Tsuchida T."/>
            <person name="Yamaguchi K."/>
            <person name="Maeda T."/>
            <person name="Shigenobu S."/>
            <person name="Fukatsu T."/>
        </authorList>
    </citation>
    <scope>NUCLEOTIDE SEQUENCE [LARGE SCALE GENOMIC DNA]</scope>
    <source>
        <strain evidence="17 18">Ap-RA04</strain>
    </source>
</reference>
<keyword evidence="12" id="KW-0413">Isomerase</keyword>
<feature type="binding site" evidence="14">
    <location>
        <position position="117"/>
    </location>
    <ligand>
        <name>[4Fe-4S] cluster</name>
        <dbReference type="ChEBI" id="CHEBI:49883"/>
        <note>4Fe-4S-S-AdoMet</note>
    </ligand>
</feature>
<dbReference type="Proteomes" id="UP000282483">
    <property type="component" value="Chromosome"/>
</dbReference>
<gene>
    <name evidence="17" type="ORF">RVIR1_05710</name>
</gene>
<dbReference type="InterPro" id="IPR007197">
    <property type="entry name" value="rSAM"/>
</dbReference>
<name>A0A2Z5UVS3_9COXI</name>
<comment type="cofactor">
    <cofactor evidence="2 15">
        <name>pyridoxal 5'-phosphate</name>
        <dbReference type="ChEBI" id="CHEBI:597326"/>
    </cofactor>
</comment>
<dbReference type="GO" id="GO:0051539">
    <property type="term" value="F:4 iron, 4 sulfur cluster binding"/>
    <property type="evidence" value="ECO:0007669"/>
    <property type="project" value="UniProtKB-KW"/>
</dbReference>
<dbReference type="GO" id="GO:0046872">
    <property type="term" value="F:metal ion binding"/>
    <property type="evidence" value="ECO:0007669"/>
    <property type="project" value="UniProtKB-KW"/>
</dbReference>
<dbReference type="Pfam" id="PF13353">
    <property type="entry name" value="Fer4_12"/>
    <property type="match status" value="1"/>
</dbReference>
<evidence type="ECO:0000256" key="11">
    <source>
        <dbReference type="ARBA" id="ARBA00023014"/>
    </source>
</evidence>
<dbReference type="SUPFAM" id="SSF102114">
    <property type="entry name" value="Radical SAM enzymes"/>
    <property type="match status" value="1"/>
</dbReference>
<feature type="domain" description="Radical SAM core" evidence="16">
    <location>
        <begin position="96"/>
        <end position="319"/>
    </location>
</feature>
<evidence type="ECO:0000256" key="7">
    <source>
        <dbReference type="ARBA" id="ARBA00022691"/>
    </source>
</evidence>
<dbReference type="InterPro" id="IPR058240">
    <property type="entry name" value="rSAM_sf"/>
</dbReference>
<dbReference type="InterPro" id="IPR013785">
    <property type="entry name" value="Aldolase_TIM"/>
</dbReference>
<evidence type="ECO:0000313" key="17">
    <source>
        <dbReference type="EMBL" id="BBB15073.1"/>
    </source>
</evidence>
<dbReference type="InterPro" id="IPR003739">
    <property type="entry name" value="Lys_aminomutase/Glu_NH3_mut"/>
</dbReference>
<keyword evidence="18" id="KW-1185">Reference proteome</keyword>
<keyword evidence="10" id="KW-0408">Iron</keyword>
<protein>
    <recommendedName>
        <fullName evidence="5">L-lysine 2,3-aminomutase</fullName>
    </recommendedName>
    <alternativeName>
        <fullName evidence="13">EF-P post-translational modification enzyme B</fullName>
    </alternativeName>
</protein>
<dbReference type="KEGG" id="rvi:RVIR1_05710"/>
<evidence type="ECO:0000256" key="13">
    <source>
        <dbReference type="ARBA" id="ARBA00030756"/>
    </source>
</evidence>
<organism evidence="17 18">
    <name type="scientific">Candidatus Rickettsiella viridis</name>
    <dbReference type="NCBI Taxonomy" id="676208"/>
    <lineage>
        <taxon>Bacteria</taxon>
        <taxon>Pseudomonadati</taxon>
        <taxon>Pseudomonadota</taxon>
        <taxon>Gammaproteobacteria</taxon>
        <taxon>Legionellales</taxon>
        <taxon>Coxiellaceae</taxon>
        <taxon>Rickettsiella</taxon>
    </lineage>
</organism>
<evidence type="ECO:0000313" key="18">
    <source>
        <dbReference type="Proteomes" id="UP000282483"/>
    </source>
</evidence>
<keyword evidence="9 15" id="KW-0663">Pyridoxal phosphate</keyword>
<evidence type="ECO:0000256" key="3">
    <source>
        <dbReference type="ARBA" id="ARBA00001966"/>
    </source>
</evidence>
<keyword evidence="6 14" id="KW-0004">4Fe-4S</keyword>
<feature type="binding site" evidence="14">
    <location>
        <position position="110"/>
    </location>
    <ligand>
        <name>[4Fe-4S] cluster</name>
        <dbReference type="ChEBI" id="CHEBI:49883"/>
        <note>4Fe-4S-S-AdoMet</note>
    </ligand>
</feature>
<dbReference type="EMBL" id="AP018005">
    <property type="protein sequence ID" value="BBB15073.1"/>
    <property type="molecule type" value="Genomic_DNA"/>
</dbReference>
<dbReference type="CDD" id="cd01335">
    <property type="entry name" value="Radical_SAM"/>
    <property type="match status" value="1"/>
</dbReference>
<dbReference type="SFLD" id="SFLDG01070">
    <property type="entry name" value="PLP-dependent"/>
    <property type="match status" value="1"/>
</dbReference>
<dbReference type="NCBIfam" id="TIGR00238">
    <property type="entry name" value="KamA family radical SAM protein"/>
    <property type="match status" value="1"/>
</dbReference>
<accession>A0A2Z5UVS3</accession>
<evidence type="ECO:0000256" key="1">
    <source>
        <dbReference type="ARBA" id="ARBA00001352"/>
    </source>
</evidence>
<dbReference type="PIRSF" id="PIRSF004911">
    <property type="entry name" value="DUF160"/>
    <property type="match status" value="1"/>
</dbReference>
<evidence type="ECO:0000256" key="12">
    <source>
        <dbReference type="ARBA" id="ARBA00023235"/>
    </source>
</evidence>
<dbReference type="SFLD" id="SFLDS00029">
    <property type="entry name" value="Radical_SAM"/>
    <property type="match status" value="1"/>
</dbReference>
<evidence type="ECO:0000256" key="5">
    <source>
        <dbReference type="ARBA" id="ARBA00022363"/>
    </source>
</evidence>
<keyword evidence="11 14" id="KW-0411">Iron-sulfur</keyword>
<dbReference type="SFLD" id="SFLDF00314">
    <property type="entry name" value="L-lysine_2_3-aminomutase_(yjeK"/>
    <property type="match status" value="1"/>
</dbReference>